<dbReference type="PROSITE" id="PS50082">
    <property type="entry name" value="WD_REPEATS_2"/>
    <property type="match status" value="2"/>
</dbReference>
<protein>
    <recommendedName>
        <fullName evidence="10">WD repeat-containing protein 75 second beta-propeller domain-containing protein</fullName>
    </recommendedName>
</protein>
<keyword evidence="6" id="KW-0804">Transcription</keyword>
<dbReference type="SMART" id="SM00320">
    <property type="entry name" value="WD40"/>
    <property type="match status" value="6"/>
</dbReference>
<keyword evidence="12" id="KW-1185">Reference proteome</keyword>
<keyword evidence="7" id="KW-0539">Nucleus</keyword>
<dbReference type="InterPro" id="IPR053826">
    <property type="entry name" value="WDR75"/>
</dbReference>
<evidence type="ECO:0000256" key="9">
    <source>
        <dbReference type="SAM" id="MobiDB-lite"/>
    </source>
</evidence>
<evidence type="ECO:0000256" key="5">
    <source>
        <dbReference type="ARBA" id="ARBA00022737"/>
    </source>
</evidence>
<dbReference type="Pfam" id="PF23869">
    <property type="entry name" value="Beta-prop_WDR75_1st"/>
    <property type="match status" value="1"/>
</dbReference>
<feature type="compositionally biased region" description="Low complexity" evidence="9">
    <location>
        <begin position="940"/>
        <end position="957"/>
    </location>
</feature>
<organism evidence="11 12">
    <name type="scientific">Hohenbuehelia grisea</name>
    <dbReference type="NCBI Taxonomy" id="104357"/>
    <lineage>
        <taxon>Eukaryota</taxon>
        <taxon>Fungi</taxon>
        <taxon>Dikarya</taxon>
        <taxon>Basidiomycota</taxon>
        <taxon>Agaricomycotina</taxon>
        <taxon>Agaricomycetes</taxon>
        <taxon>Agaricomycetidae</taxon>
        <taxon>Agaricales</taxon>
        <taxon>Pleurotineae</taxon>
        <taxon>Pleurotaceae</taxon>
        <taxon>Hohenbuehelia</taxon>
    </lineage>
</organism>
<feature type="region of interest" description="Disordered" evidence="9">
    <location>
        <begin position="903"/>
        <end position="976"/>
    </location>
</feature>
<dbReference type="Proteomes" id="UP001556367">
    <property type="component" value="Unassembled WGS sequence"/>
</dbReference>
<evidence type="ECO:0000256" key="4">
    <source>
        <dbReference type="ARBA" id="ARBA00022574"/>
    </source>
</evidence>
<feature type="region of interest" description="Disordered" evidence="9">
    <location>
        <begin position="1"/>
        <end position="62"/>
    </location>
</feature>
<evidence type="ECO:0000256" key="6">
    <source>
        <dbReference type="ARBA" id="ARBA00023163"/>
    </source>
</evidence>
<dbReference type="SUPFAM" id="SSF69322">
    <property type="entry name" value="Tricorn protease domain 2"/>
    <property type="match status" value="1"/>
</dbReference>
<dbReference type="PANTHER" id="PTHR44215">
    <property type="entry name" value="WD REPEAT-CONTAINING PROTEIN 75"/>
    <property type="match status" value="1"/>
</dbReference>
<dbReference type="InterPro" id="IPR015943">
    <property type="entry name" value="WD40/YVTN_repeat-like_dom_sf"/>
</dbReference>
<keyword evidence="3" id="KW-0698">rRNA processing</keyword>
<evidence type="ECO:0000259" key="10">
    <source>
        <dbReference type="Pfam" id="PF23769"/>
    </source>
</evidence>
<dbReference type="Gene3D" id="2.130.10.10">
    <property type="entry name" value="YVTN repeat-like/Quinoprotein amine dehydrogenase"/>
    <property type="match status" value="3"/>
</dbReference>
<comment type="subcellular location">
    <subcellularLocation>
        <location evidence="1">Nucleus</location>
        <location evidence="1">Nucleolus</location>
    </subcellularLocation>
</comment>
<evidence type="ECO:0000313" key="12">
    <source>
        <dbReference type="Proteomes" id="UP001556367"/>
    </source>
</evidence>
<feature type="repeat" description="WD" evidence="8">
    <location>
        <begin position="537"/>
        <end position="569"/>
    </location>
</feature>
<feature type="repeat" description="WD" evidence="8">
    <location>
        <begin position="319"/>
        <end position="360"/>
    </location>
</feature>
<gene>
    <name evidence="11" type="ORF">HGRIS_008240</name>
</gene>
<evidence type="ECO:0000256" key="3">
    <source>
        <dbReference type="ARBA" id="ARBA00022552"/>
    </source>
</evidence>
<sequence length="976" mass="104326">MAASSSRQIHQKSLPAASGPAAKAKVPRFQKGQGKAPASASAPRDSKGPAARNAPHDGEELPWNWVSLTDSSASKVRPIFTKDGSYFFSIVGSSVKVHSVATGRVVSTLLAPSPENGVSSSGILTAAVLNPANEFQLITASSTGYITVWDALEASLIQIIDIEQPITHLATHHTIKDAVFVSVLKQSQKKGRADESGAVLRVSLIPTDATAQSPVQKSSEIQPVGKTRSQAAGLAFSASGSWLVAICGNTSYVAKTASLSAGFVKYVSPEHLTCLACHPSEEYFATGDDQGNIRLWYCLNEDQPVDAKDVEKKAQTTVMHWHAHAVASIAFTPNGAYLLSGGEEAVLVLWQLHTARKEFVPRVGAPISTVGVAASTSGPEEYLVGLVDGTYAFISSSTLRIVRSFSRIKLDYSSPSKSASSPPAPLAIHDTTSTLIIPSSHPSSLQIYSPSSSSLVSELEVSPSNRVSRRDDKPIEQARVDRAVISPNGQWMATIDSREGDVSFHGETHLKFWLWDTKSGHWILNTKIDRPHGSKTVNSVSFNPAGRDSASSFLVTTGEDGTIKVWRIRVVKTGANSSEECWVARSTQRFRTELPTHTSWSQDGSVLAVSSGPFVALFDPATNQLHSYVTTPGCKSACSAHFVGRGGRYLVIAGLKEIVLWDLIKQQAHWHHKCSTQIDTVVPHPRQNSFALISKNASSSDEGKTRVSIFSTSSPEPRSTHLLPFTLRNVSWSTLSSCSSSLPSAFSLIGITHTSDVVLVGNGVHPAKQDDTAGKGIPGEPSQSRRTLFQDIFGNSAFSDLTNPRPSVDLPRAKESRGGFSDEPAYLMPPLESLFNDFIGSMVKSRPVEEHSADHEGENEEMDGVDEAYDTGEPLVLGSQSSRVVDDDEMLHFVELFKKTTVDAPRPSSTRLTNKAAGTMNGKANGASHHNSRPGPTTKANGAASSTASPSSAKIASVAPSPSVSINGKKRKKSLG</sequence>
<evidence type="ECO:0000256" key="2">
    <source>
        <dbReference type="ARBA" id="ARBA00022517"/>
    </source>
</evidence>
<reference evidence="12" key="1">
    <citation type="submission" date="2024-06" db="EMBL/GenBank/DDBJ databases">
        <title>Multi-omics analyses provide insights into the biosynthesis of the anticancer antibiotic pleurotin in Hohenbuehelia grisea.</title>
        <authorList>
            <person name="Weaver J.A."/>
            <person name="Alberti F."/>
        </authorList>
    </citation>
    <scope>NUCLEOTIDE SEQUENCE [LARGE SCALE GENOMIC DNA]</scope>
    <source>
        <strain evidence="12">T-177</strain>
    </source>
</reference>
<keyword evidence="2" id="KW-0690">Ribosome biogenesis</keyword>
<proteinExistence type="predicted"/>
<evidence type="ECO:0000256" key="8">
    <source>
        <dbReference type="PROSITE-ProRule" id="PRU00221"/>
    </source>
</evidence>
<dbReference type="PANTHER" id="PTHR44215:SF1">
    <property type="entry name" value="WD REPEAT-CONTAINING PROTEIN 75"/>
    <property type="match status" value="1"/>
</dbReference>
<evidence type="ECO:0000313" key="11">
    <source>
        <dbReference type="EMBL" id="KAL0951558.1"/>
    </source>
</evidence>
<dbReference type="InterPro" id="IPR057644">
    <property type="entry name" value="Beta-prop_WDR75_2nd"/>
</dbReference>
<dbReference type="EMBL" id="JASNQZ010000011">
    <property type="protein sequence ID" value="KAL0951558.1"/>
    <property type="molecule type" value="Genomic_DNA"/>
</dbReference>
<evidence type="ECO:0000256" key="1">
    <source>
        <dbReference type="ARBA" id="ARBA00004604"/>
    </source>
</evidence>
<dbReference type="PROSITE" id="PS50294">
    <property type="entry name" value="WD_REPEATS_REGION"/>
    <property type="match status" value="1"/>
</dbReference>
<name>A0ABR3J7D8_9AGAR</name>
<dbReference type="InterPro" id="IPR036322">
    <property type="entry name" value="WD40_repeat_dom_sf"/>
</dbReference>
<evidence type="ECO:0000256" key="7">
    <source>
        <dbReference type="ARBA" id="ARBA00023242"/>
    </source>
</evidence>
<accession>A0ABR3J7D8</accession>
<dbReference type="InterPro" id="IPR001680">
    <property type="entry name" value="WD40_rpt"/>
</dbReference>
<keyword evidence="4 8" id="KW-0853">WD repeat</keyword>
<keyword evidence="5" id="KW-0677">Repeat</keyword>
<comment type="caution">
    <text evidence="11">The sequence shown here is derived from an EMBL/GenBank/DDBJ whole genome shotgun (WGS) entry which is preliminary data.</text>
</comment>
<dbReference type="SUPFAM" id="SSF50978">
    <property type="entry name" value="WD40 repeat-like"/>
    <property type="match status" value="2"/>
</dbReference>
<feature type="domain" description="WD repeat-containing protein 75 second beta-propeller" evidence="10">
    <location>
        <begin position="429"/>
        <end position="718"/>
    </location>
</feature>
<feature type="region of interest" description="Disordered" evidence="9">
    <location>
        <begin position="797"/>
        <end position="823"/>
    </location>
</feature>
<dbReference type="Pfam" id="PF23769">
    <property type="entry name" value="Beta-prop_WDR75_2nd"/>
    <property type="match status" value="1"/>
</dbReference>